<accession>A0A2S5JGQ0</accession>
<dbReference type="OrthoDB" id="7866534at2"/>
<evidence type="ECO:0000313" key="2">
    <source>
        <dbReference type="EMBL" id="PPB80599.1"/>
    </source>
</evidence>
<protein>
    <submittedName>
        <fullName evidence="2">Uncharacterized protein</fullName>
    </submittedName>
</protein>
<feature type="transmembrane region" description="Helical" evidence="1">
    <location>
        <begin position="49"/>
        <end position="71"/>
    </location>
</feature>
<dbReference type="EMBL" id="PRDS01000005">
    <property type="protein sequence ID" value="PPB80599.1"/>
    <property type="molecule type" value="Genomic_DNA"/>
</dbReference>
<dbReference type="RefSeq" id="WP_104071149.1">
    <property type="nucleotide sequence ID" value="NZ_PRDS01000005.1"/>
</dbReference>
<keyword evidence="1" id="KW-1133">Transmembrane helix</keyword>
<keyword evidence="1" id="KW-0472">Membrane</keyword>
<comment type="caution">
    <text evidence="2">The sequence shown here is derived from an EMBL/GenBank/DDBJ whole genome shotgun (WGS) entry which is preliminary data.</text>
</comment>
<name>A0A2S5JGQ0_9RHOB</name>
<gene>
    <name evidence="2" type="ORF">LV82_01948</name>
</gene>
<keyword evidence="1" id="KW-0812">Transmembrane</keyword>
<evidence type="ECO:0000313" key="3">
    <source>
        <dbReference type="Proteomes" id="UP000239736"/>
    </source>
</evidence>
<sequence length="115" mass="12615">MVDRNLQNFYGRVARIERIHASGGGFEAEGAIGRSYYTRKSRPLLRRGVLGPVVLVLMTIVVIKAAVLASIGDVAYADRLERLRTGSTIDRVGAYVLTADPLTVMISRQLDRLGL</sequence>
<organism evidence="2 3">
    <name type="scientific">Albidovulum inexpectatum</name>
    <dbReference type="NCBI Taxonomy" id="196587"/>
    <lineage>
        <taxon>Bacteria</taxon>
        <taxon>Pseudomonadati</taxon>
        <taxon>Pseudomonadota</taxon>
        <taxon>Alphaproteobacteria</taxon>
        <taxon>Rhodobacterales</taxon>
        <taxon>Paracoccaceae</taxon>
        <taxon>Albidovulum</taxon>
    </lineage>
</organism>
<dbReference type="AlphaFoldDB" id="A0A2S5JGQ0"/>
<proteinExistence type="predicted"/>
<reference evidence="2 3" key="1">
    <citation type="submission" date="2018-01" db="EMBL/GenBank/DDBJ databases">
        <title>Genomic Encyclopedia of Archaeal and Bacterial Type Strains, Phase II (KMG-II): from individual species to whole genera.</title>
        <authorList>
            <person name="Goeker M."/>
        </authorList>
    </citation>
    <scope>NUCLEOTIDE SEQUENCE [LARGE SCALE GENOMIC DNA]</scope>
    <source>
        <strain evidence="2 3">DSM 12048</strain>
    </source>
</reference>
<keyword evidence="3" id="KW-1185">Reference proteome</keyword>
<evidence type="ECO:0000256" key="1">
    <source>
        <dbReference type="SAM" id="Phobius"/>
    </source>
</evidence>
<dbReference type="Proteomes" id="UP000239736">
    <property type="component" value="Unassembled WGS sequence"/>
</dbReference>